<dbReference type="InterPro" id="IPR007383">
    <property type="entry name" value="DUF445"/>
</dbReference>
<dbReference type="AlphaFoldDB" id="A0A919YP54"/>
<dbReference type="InterPro" id="IPR016024">
    <property type="entry name" value="ARM-type_fold"/>
</dbReference>
<keyword evidence="1" id="KW-1133">Transmembrane helix</keyword>
<accession>A0A919YP54</accession>
<comment type="caution">
    <text evidence="2">The sequence shown here is derived from an EMBL/GenBank/DDBJ whole genome shotgun (WGS) entry which is preliminary data.</text>
</comment>
<dbReference type="Pfam" id="PF04286">
    <property type="entry name" value="DUF445"/>
    <property type="match status" value="1"/>
</dbReference>
<feature type="transmembrane region" description="Helical" evidence="1">
    <location>
        <begin position="12"/>
        <end position="30"/>
    </location>
</feature>
<dbReference type="PANTHER" id="PTHR38442">
    <property type="entry name" value="INNER MEMBRANE PROTEIN-RELATED"/>
    <property type="match status" value="1"/>
</dbReference>
<organism evidence="2 3">
    <name type="scientific">Paenibacillus montaniterrae</name>
    <dbReference type="NCBI Taxonomy" id="429341"/>
    <lineage>
        <taxon>Bacteria</taxon>
        <taxon>Bacillati</taxon>
        <taxon>Bacillota</taxon>
        <taxon>Bacilli</taxon>
        <taxon>Bacillales</taxon>
        <taxon>Paenibacillaceae</taxon>
        <taxon>Paenibacillus</taxon>
    </lineage>
</organism>
<protein>
    <submittedName>
        <fullName evidence="2">Membrane protein</fullName>
    </submittedName>
</protein>
<dbReference type="EMBL" id="BOSE01000004">
    <property type="protein sequence ID" value="GIP16825.1"/>
    <property type="molecule type" value="Genomic_DNA"/>
</dbReference>
<keyword evidence="3" id="KW-1185">Reference proteome</keyword>
<proteinExistence type="predicted"/>
<dbReference type="RefSeq" id="WP_213515454.1">
    <property type="nucleotide sequence ID" value="NZ_BOSE01000004.1"/>
</dbReference>
<dbReference type="GO" id="GO:0005886">
    <property type="term" value="C:plasma membrane"/>
    <property type="evidence" value="ECO:0007669"/>
    <property type="project" value="TreeGrafter"/>
</dbReference>
<keyword evidence="1" id="KW-0472">Membrane</keyword>
<reference evidence="2" key="1">
    <citation type="submission" date="2021-03" db="EMBL/GenBank/DDBJ databases">
        <title>Antimicrobial resistance genes in bacteria isolated from Japanese honey, and their potential for conferring macrolide and lincosamide resistance in the American foulbrood pathogen Paenibacillus larvae.</title>
        <authorList>
            <person name="Okamoto M."/>
            <person name="Kumagai M."/>
            <person name="Kanamori H."/>
            <person name="Takamatsu D."/>
        </authorList>
    </citation>
    <scope>NUCLEOTIDE SEQUENCE</scope>
    <source>
        <strain evidence="2">J40TS1</strain>
    </source>
</reference>
<keyword evidence="1" id="KW-0812">Transmembrane</keyword>
<dbReference type="PANTHER" id="PTHR38442:SF1">
    <property type="entry name" value="INNER MEMBRANE PROTEIN"/>
    <property type="match status" value="1"/>
</dbReference>
<gene>
    <name evidence="2" type="ORF">J40TS1_24670</name>
</gene>
<name>A0A919YP54_9BACL</name>
<dbReference type="Proteomes" id="UP000683139">
    <property type="component" value="Unassembled WGS sequence"/>
</dbReference>
<evidence type="ECO:0000313" key="2">
    <source>
        <dbReference type="EMBL" id="GIP16825.1"/>
    </source>
</evidence>
<dbReference type="SUPFAM" id="SSF48371">
    <property type="entry name" value="ARM repeat"/>
    <property type="match status" value="1"/>
</dbReference>
<evidence type="ECO:0000256" key="1">
    <source>
        <dbReference type="SAM" id="Phobius"/>
    </source>
</evidence>
<feature type="transmembrane region" description="Helical" evidence="1">
    <location>
        <begin position="406"/>
        <end position="427"/>
    </location>
</feature>
<feature type="transmembrane region" description="Helical" evidence="1">
    <location>
        <begin position="36"/>
        <end position="57"/>
    </location>
</feature>
<sequence length="428" mass="48683">MKFSLKQRVNGLIVLALIGMFISFPFQGSFIGGLLFAAFTAATIGGLADSFAVSALFGQPLRIPWPRWMGTNIIARNRQRLINELVDMVEHELLSTDIIAAQLKQYNAAKVLANYAASPSGQLAIKQLVTKLISDLLKISNPAVLSLALNRLFEQGLRKTEPVKLAAKLLQWLIDSRYDAVIVKELSKQLKQFVEQAEVRQFVHEFIATALRSYERNKKGRQFVNSIAGLNADELTDKVMAFASKTLTELENGEHAWNEKFRKQLQQTAEDWEQPGEGAERWNERFRQAGQFLLQRVLTEQMVEKWRVELIAQLDADKQQGSSGRFKIWLEQRLEELLQRLAGQTELLQQLNQYVVSSLNAFIERNHRYIGKLVRDKLEQFDEQQLIQLVQDKADKDLQYIRLNGTLVGSLIGMLLYLLQALIGGLLS</sequence>
<evidence type="ECO:0000313" key="3">
    <source>
        <dbReference type="Proteomes" id="UP000683139"/>
    </source>
</evidence>